<dbReference type="Pfam" id="PF03629">
    <property type="entry name" value="SASA"/>
    <property type="match status" value="1"/>
</dbReference>
<dbReference type="PANTHER" id="PTHR31988:SF19">
    <property type="entry name" value="9-O-ACETYL-N-ACETYLNEURAMINIC ACID DEACETYLASE-RELATED"/>
    <property type="match status" value="1"/>
</dbReference>
<feature type="domain" description="Sialate O-acetylesterase" evidence="2">
    <location>
        <begin position="19"/>
        <end position="264"/>
    </location>
</feature>
<dbReference type="InterPro" id="IPR026444">
    <property type="entry name" value="Secre_tail"/>
</dbReference>
<dbReference type="Pfam" id="PF18962">
    <property type="entry name" value="Por_Secre_tail"/>
    <property type="match status" value="1"/>
</dbReference>
<proteinExistence type="predicted"/>
<evidence type="ECO:0000259" key="3">
    <source>
        <dbReference type="Pfam" id="PF18962"/>
    </source>
</evidence>
<accession>A0ABP8KQD9</accession>
<sequence length="597" mass="65175">MYRGTVIGQDVVRKVGVGEVFIITGQSNAQGFQDYGAAGAADDRVNAIAYDNTVTNSLADPPAPTFTQLSASALIGPRGQSAWCWGMLGDLIAQQYNVPVLFINTAWSGTAIQNWVESAKTGITKSIWVDDYYAPGMPYGNLVIALRYYCSLQGLRAVLWQQGETDNIPLNLGRTQYREYMQFLVNKTRADTERYPAWILARSSFSAGQTNQNIIQAQNDVINTYNNNVYPGPYTDVIQVPRPDGVHFSGPGLRQLAQAWYESMNTVFFSSSLPLLPLPSPTVTVTCNSSNNGITISLPEFYSTYKWQTGQNSRSITVTQPGTYRAVLKDAVGNTYMTPTVEIAGPIQPAQPAIALASRPNEPAAAQQQVCADSALSLVGISPVSNQLLWSNNITNRTVAVATPGNYTVQAMNVYGCRSAISAPINLLVRPRQPVPTIAQVGPFSIEAKFPGILPDQQFDWRRGTNQLNQNKMVAKVTSSGRYSARTKTVYTIGNSNITCFSAYSSPVDIVVDEDNLGLSVYPNPSRDGKIAVETLENLQNAHIQVFTLSGQEVFSLKVPVLDERKVIDVAGMTFGQYIVRVKADGFNVSKRVLILQ</sequence>
<dbReference type="Gene3D" id="3.40.50.1110">
    <property type="entry name" value="SGNH hydrolase"/>
    <property type="match status" value="1"/>
</dbReference>
<reference evidence="5" key="1">
    <citation type="journal article" date="2019" name="Int. J. Syst. Evol. Microbiol.">
        <title>The Global Catalogue of Microorganisms (GCM) 10K type strain sequencing project: providing services to taxonomists for standard genome sequencing and annotation.</title>
        <authorList>
            <consortium name="The Broad Institute Genomics Platform"/>
            <consortium name="The Broad Institute Genome Sequencing Center for Infectious Disease"/>
            <person name="Wu L."/>
            <person name="Ma J."/>
        </authorList>
    </citation>
    <scope>NUCLEOTIDE SEQUENCE [LARGE SCALE GENOMIC DNA]</scope>
    <source>
        <strain evidence="5">JCM 17925</strain>
    </source>
</reference>
<keyword evidence="1" id="KW-0378">Hydrolase</keyword>
<evidence type="ECO:0008006" key="6">
    <source>
        <dbReference type="Google" id="ProtNLM"/>
    </source>
</evidence>
<organism evidence="4 5">
    <name type="scientific">Nibrella viscosa</name>
    <dbReference type="NCBI Taxonomy" id="1084524"/>
    <lineage>
        <taxon>Bacteria</taxon>
        <taxon>Pseudomonadati</taxon>
        <taxon>Bacteroidota</taxon>
        <taxon>Cytophagia</taxon>
        <taxon>Cytophagales</taxon>
        <taxon>Spirosomataceae</taxon>
        <taxon>Nibrella</taxon>
    </lineage>
</organism>
<dbReference type="InterPro" id="IPR052940">
    <property type="entry name" value="Carb_Esterase_6"/>
</dbReference>
<dbReference type="InterPro" id="IPR036514">
    <property type="entry name" value="SGNH_hydro_sf"/>
</dbReference>
<dbReference type="Proteomes" id="UP001500936">
    <property type="component" value="Unassembled WGS sequence"/>
</dbReference>
<protein>
    <recommendedName>
        <fullName evidence="6">Por secretion system C-terminal sorting domain-containing protein</fullName>
    </recommendedName>
</protein>
<dbReference type="PANTHER" id="PTHR31988">
    <property type="entry name" value="ESTERASE, PUTATIVE (DUF303)-RELATED"/>
    <property type="match status" value="1"/>
</dbReference>
<evidence type="ECO:0000256" key="1">
    <source>
        <dbReference type="ARBA" id="ARBA00022801"/>
    </source>
</evidence>
<dbReference type="EMBL" id="BAABHB010000008">
    <property type="protein sequence ID" value="GAA4411762.1"/>
    <property type="molecule type" value="Genomic_DNA"/>
</dbReference>
<keyword evidence="5" id="KW-1185">Reference proteome</keyword>
<comment type="caution">
    <text evidence="4">The sequence shown here is derived from an EMBL/GenBank/DDBJ whole genome shotgun (WGS) entry which is preliminary data.</text>
</comment>
<evidence type="ECO:0000313" key="4">
    <source>
        <dbReference type="EMBL" id="GAA4411762.1"/>
    </source>
</evidence>
<name>A0ABP8KQD9_9BACT</name>
<evidence type="ECO:0000313" key="5">
    <source>
        <dbReference type="Proteomes" id="UP001500936"/>
    </source>
</evidence>
<dbReference type="NCBIfam" id="TIGR04183">
    <property type="entry name" value="Por_Secre_tail"/>
    <property type="match status" value="1"/>
</dbReference>
<gene>
    <name evidence="4" type="ORF">GCM10023187_38030</name>
</gene>
<feature type="domain" description="Secretion system C-terminal sorting" evidence="3">
    <location>
        <begin position="521"/>
        <end position="595"/>
    </location>
</feature>
<dbReference type="SUPFAM" id="SSF52266">
    <property type="entry name" value="SGNH hydrolase"/>
    <property type="match status" value="1"/>
</dbReference>
<evidence type="ECO:0000259" key="2">
    <source>
        <dbReference type="Pfam" id="PF03629"/>
    </source>
</evidence>
<dbReference type="InterPro" id="IPR005181">
    <property type="entry name" value="SASA"/>
</dbReference>